<dbReference type="STRING" id="53326.A0A016W8D6"/>
<comment type="caution">
    <text evidence="6">The sequence shown here is derived from an EMBL/GenBank/DDBJ whole genome shotgun (WGS) entry which is preliminary data.</text>
</comment>
<keyword evidence="2" id="KW-1208">Phospholipid metabolism</keyword>
<dbReference type="PANTHER" id="PTHR22603:SF66">
    <property type="entry name" value="ETHANOLAMINE KINASE"/>
    <property type="match status" value="1"/>
</dbReference>
<dbReference type="Gene3D" id="3.90.1200.10">
    <property type="match status" value="1"/>
</dbReference>
<dbReference type="GO" id="GO:0004305">
    <property type="term" value="F:ethanolamine kinase activity"/>
    <property type="evidence" value="ECO:0007669"/>
    <property type="project" value="UniProtKB-EC"/>
</dbReference>
<evidence type="ECO:0000256" key="5">
    <source>
        <dbReference type="ARBA" id="ARBA00038874"/>
    </source>
</evidence>
<dbReference type="SUPFAM" id="SSF56112">
    <property type="entry name" value="Protein kinase-like (PK-like)"/>
    <property type="match status" value="1"/>
</dbReference>
<dbReference type="Pfam" id="PF01633">
    <property type="entry name" value="Choline_kinase"/>
    <property type="match status" value="1"/>
</dbReference>
<name>A0A016W8D6_9BILA</name>
<dbReference type="OrthoDB" id="10267235at2759"/>
<evidence type="ECO:0000256" key="3">
    <source>
        <dbReference type="ARBA" id="ARBA00037883"/>
    </source>
</evidence>
<proteinExistence type="inferred from homology"/>
<accession>A0A016W8D6</accession>
<dbReference type="InterPro" id="IPR011009">
    <property type="entry name" value="Kinase-like_dom_sf"/>
</dbReference>
<dbReference type="Proteomes" id="UP000024635">
    <property type="component" value="Unassembled WGS sequence"/>
</dbReference>
<keyword evidence="7" id="KW-1185">Reference proteome</keyword>
<evidence type="ECO:0000256" key="4">
    <source>
        <dbReference type="ARBA" id="ARBA00038211"/>
    </source>
</evidence>
<reference evidence="7" key="1">
    <citation type="journal article" date="2015" name="Nat. Genet.">
        <title>The genome and transcriptome of the zoonotic hookworm Ancylostoma ceylanicum identify infection-specific gene families.</title>
        <authorList>
            <person name="Schwarz E.M."/>
            <person name="Hu Y."/>
            <person name="Antoshechkin I."/>
            <person name="Miller M.M."/>
            <person name="Sternberg P.W."/>
            <person name="Aroian R.V."/>
        </authorList>
    </citation>
    <scope>NUCLEOTIDE SEQUENCE</scope>
    <source>
        <strain evidence="7">HY135</strain>
    </source>
</reference>
<organism evidence="6 7">
    <name type="scientific">Ancylostoma ceylanicum</name>
    <dbReference type="NCBI Taxonomy" id="53326"/>
    <lineage>
        <taxon>Eukaryota</taxon>
        <taxon>Metazoa</taxon>
        <taxon>Ecdysozoa</taxon>
        <taxon>Nematoda</taxon>
        <taxon>Chromadorea</taxon>
        <taxon>Rhabditida</taxon>
        <taxon>Rhabditina</taxon>
        <taxon>Rhabditomorpha</taxon>
        <taxon>Strongyloidea</taxon>
        <taxon>Ancylostomatidae</taxon>
        <taxon>Ancylostomatinae</taxon>
        <taxon>Ancylostoma</taxon>
    </lineage>
</organism>
<dbReference type="GO" id="GO:0005737">
    <property type="term" value="C:cytoplasm"/>
    <property type="evidence" value="ECO:0007669"/>
    <property type="project" value="TreeGrafter"/>
</dbReference>
<dbReference type="EC" id="2.7.1.82" evidence="5"/>
<evidence type="ECO:0000313" key="7">
    <source>
        <dbReference type="Proteomes" id="UP000024635"/>
    </source>
</evidence>
<dbReference type="EMBL" id="JARK01000688">
    <property type="protein sequence ID" value="EYC35278.1"/>
    <property type="molecule type" value="Genomic_DNA"/>
</dbReference>
<comment type="similarity">
    <text evidence="4">Belongs to the choline/ethanolamine kinase family.</text>
</comment>
<keyword evidence="1" id="KW-0594">Phospholipid biosynthesis</keyword>
<dbReference type="GO" id="GO:0006646">
    <property type="term" value="P:phosphatidylethanolamine biosynthetic process"/>
    <property type="evidence" value="ECO:0007669"/>
    <property type="project" value="TreeGrafter"/>
</dbReference>
<keyword evidence="1" id="KW-0443">Lipid metabolism</keyword>
<gene>
    <name evidence="6" type="primary">Acey_s1088.g3583</name>
    <name evidence="6" type="ORF">Y032_1088g3583</name>
</gene>
<evidence type="ECO:0000313" key="6">
    <source>
        <dbReference type="EMBL" id="EYC35278.1"/>
    </source>
</evidence>
<sequence>MEANWKNVDTNCARQREMAWLRTAPAMDKSQFDETGFIYNIIAGTVLFIDYEYADFNYAIFDLANHFCEFAGVDNPDYTKCPNEEEMRSFLCLYLQARHGSVDEGRLQNLLRRMSLFQAVVCSSLMVCVVNSTISKLNPRLRLYQLCVDSIPAVSEMYAELQKPSVVLVPASDFLGALRDVESNRSDCSAVLAPTKTMSATCHRNKIRIKCKNSTVTASGKMCGLDMLNCRISKNDEIRASTNVHATRRAWYPYSRVGRM</sequence>
<comment type="pathway">
    <text evidence="3">Phospholipid metabolism; phosphatidylethanolamine biosynthesis; phosphatidylethanolamine from ethanolamine: step 1/3.</text>
</comment>
<dbReference type="PANTHER" id="PTHR22603">
    <property type="entry name" value="CHOLINE/ETHANOALAMINE KINASE"/>
    <property type="match status" value="1"/>
</dbReference>
<evidence type="ECO:0000256" key="2">
    <source>
        <dbReference type="ARBA" id="ARBA00023264"/>
    </source>
</evidence>
<evidence type="ECO:0000256" key="1">
    <source>
        <dbReference type="ARBA" id="ARBA00023209"/>
    </source>
</evidence>
<keyword evidence="1" id="KW-0444">Lipid biosynthesis</keyword>
<dbReference type="AlphaFoldDB" id="A0A016W8D6"/>
<protein>
    <recommendedName>
        <fullName evidence="5">ethanolamine kinase</fullName>
        <ecNumber evidence="5">2.7.1.82</ecNumber>
    </recommendedName>
</protein>